<comment type="caution">
    <text evidence="1">The sequence shown here is derived from an EMBL/GenBank/DDBJ whole genome shotgun (WGS) entry which is preliminary data.</text>
</comment>
<gene>
    <name evidence="1" type="ORF">PanWU01x14_327050</name>
</gene>
<protein>
    <submittedName>
        <fullName evidence="1">Uncharacterized protein</fullName>
    </submittedName>
</protein>
<sequence>MDIIGIGKVVTLIMVLIIMYDSVAVRATEPTFPFHISQLLHFLHFVPKYSFHDHDHDRTLDCTTNSISSTTSSYDGNAVGDYIGACYDSCKKNH</sequence>
<dbReference type="EMBL" id="JXTB01000561">
    <property type="protein sequence ID" value="PON36636.1"/>
    <property type="molecule type" value="Genomic_DNA"/>
</dbReference>
<reference evidence="2" key="1">
    <citation type="submission" date="2016-06" db="EMBL/GenBank/DDBJ databases">
        <title>Parallel loss of symbiosis genes in relatives of nitrogen-fixing non-legume Parasponia.</title>
        <authorList>
            <person name="Van Velzen R."/>
            <person name="Holmer R."/>
            <person name="Bu F."/>
            <person name="Rutten L."/>
            <person name="Van Zeijl A."/>
            <person name="Liu W."/>
            <person name="Santuari L."/>
            <person name="Cao Q."/>
            <person name="Sharma T."/>
            <person name="Shen D."/>
            <person name="Roswanjaya Y."/>
            <person name="Wardhani T."/>
            <person name="Kalhor M.S."/>
            <person name="Jansen J."/>
            <person name="Van den Hoogen J."/>
            <person name="Gungor B."/>
            <person name="Hartog M."/>
            <person name="Hontelez J."/>
            <person name="Verver J."/>
            <person name="Yang W.-C."/>
            <person name="Schijlen E."/>
            <person name="Repin R."/>
            <person name="Schilthuizen M."/>
            <person name="Schranz E."/>
            <person name="Heidstra R."/>
            <person name="Miyata K."/>
            <person name="Fedorova E."/>
            <person name="Kohlen W."/>
            <person name="Bisseling T."/>
            <person name="Smit S."/>
            <person name="Geurts R."/>
        </authorList>
    </citation>
    <scope>NUCLEOTIDE SEQUENCE [LARGE SCALE GENOMIC DNA]</scope>
    <source>
        <strain evidence="2">cv. WU1-14</strain>
    </source>
</reference>
<dbReference type="OrthoDB" id="10513858at2759"/>
<dbReference type="AlphaFoldDB" id="A0A2P5AJB3"/>
<keyword evidence="2" id="KW-1185">Reference proteome</keyword>
<proteinExistence type="predicted"/>
<evidence type="ECO:0000313" key="2">
    <source>
        <dbReference type="Proteomes" id="UP000237105"/>
    </source>
</evidence>
<organism evidence="1 2">
    <name type="scientific">Parasponia andersonii</name>
    <name type="common">Sponia andersonii</name>
    <dbReference type="NCBI Taxonomy" id="3476"/>
    <lineage>
        <taxon>Eukaryota</taxon>
        <taxon>Viridiplantae</taxon>
        <taxon>Streptophyta</taxon>
        <taxon>Embryophyta</taxon>
        <taxon>Tracheophyta</taxon>
        <taxon>Spermatophyta</taxon>
        <taxon>Magnoliopsida</taxon>
        <taxon>eudicotyledons</taxon>
        <taxon>Gunneridae</taxon>
        <taxon>Pentapetalae</taxon>
        <taxon>rosids</taxon>
        <taxon>fabids</taxon>
        <taxon>Rosales</taxon>
        <taxon>Cannabaceae</taxon>
        <taxon>Parasponia</taxon>
    </lineage>
</organism>
<evidence type="ECO:0000313" key="1">
    <source>
        <dbReference type="EMBL" id="PON36636.1"/>
    </source>
</evidence>
<name>A0A2P5AJB3_PARAD</name>
<accession>A0A2P5AJB3</accession>
<dbReference type="Proteomes" id="UP000237105">
    <property type="component" value="Unassembled WGS sequence"/>
</dbReference>